<name>A0A3Q9IM19_9BACT</name>
<proteinExistence type="predicted"/>
<accession>A0A3Q9IM19</accession>
<evidence type="ECO:0000313" key="3">
    <source>
        <dbReference type="Proteomes" id="UP000270673"/>
    </source>
</evidence>
<evidence type="ECO:0000313" key="2">
    <source>
        <dbReference type="EMBL" id="AZS28948.1"/>
    </source>
</evidence>
<dbReference type="OrthoDB" id="667567at2"/>
<sequence length="125" mass="14469">MRKRIDLEYIFSSSVTILFSRLSTAPGLAEWFSDDVKHAGNIFTFVWDGIGEEAKLVDMKKNSYVRFKWLDADDEEEFFGFSLHVEPLTEEVALIITDFVDTDEEEDAIELWNKQVEMLHRTVGG</sequence>
<dbReference type="Pfam" id="PF19569">
    <property type="entry name" value="START_2"/>
    <property type="match status" value="1"/>
</dbReference>
<keyword evidence="3" id="KW-1185">Reference proteome</keyword>
<dbReference type="InterPro" id="IPR045736">
    <property type="entry name" value="START_2"/>
</dbReference>
<feature type="domain" description="START-like" evidence="1">
    <location>
        <begin position="2"/>
        <end position="124"/>
    </location>
</feature>
<evidence type="ECO:0000259" key="1">
    <source>
        <dbReference type="Pfam" id="PF19569"/>
    </source>
</evidence>
<dbReference type="InterPro" id="IPR023393">
    <property type="entry name" value="START-like_dom_sf"/>
</dbReference>
<dbReference type="KEGG" id="buy:D8S85_04830"/>
<dbReference type="RefSeq" id="WP_106624962.1">
    <property type="nucleotide sequence ID" value="NZ_CP032819.1"/>
</dbReference>
<protein>
    <submittedName>
        <fullName evidence="2">SRPBCC domain-containing protein</fullName>
    </submittedName>
</protein>
<dbReference type="EMBL" id="CP032819">
    <property type="protein sequence ID" value="AZS28948.1"/>
    <property type="molecule type" value="Genomic_DNA"/>
</dbReference>
<dbReference type="Gene3D" id="3.30.530.20">
    <property type="match status" value="1"/>
</dbReference>
<dbReference type="Proteomes" id="UP000270673">
    <property type="component" value="Chromosome"/>
</dbReference>
<dbReference type="AlphaFoldDB" id="A0A3Q9IM19"/>
<reference evidence="2 3" key="1">
    <citation type="submission" date="2018-10" db="EMBL/GenBank/DDBJ databases">
        <title>Butyricimonas faecalis sp. nov., isolated from human faeces and emended description of the genus Butyricimonas.</title>
        <authorList>
            <person name="Le Roy T."/>
            <person name="Van der Smissen P."/>
            <person name="Paquot A."/>
            <person name="Delzenne N."/>
            <person name="Muccioli G."/>
            <person name="Collet J.-F."/>
            <person name="Cani P.D."/>
        </authorList>
    </citation>
    <scope>NUCLEOTIDE SEQUENCE [LARGE SCALE GENOMIC DNA]</scope>
    <source>
        <strain evidence="2 3">H184</strain>
    </source>
</reference>
<gene>
    <name evidence="2" type="ORF">D8S85_04830</name>
</gene>
<dbReference type="SUPFAM" id="SSF55961">
    <property type="entry name" value="Bet v1-like"/>
    <property type="match status" value="1"/>
</dbReference>
<organism evidence="2 3">
    <name type="scientific">Butyricimonas faecalis</name>
    <dbReference type="NCBI Taxonomy" id="2093856"/>
    <lineage>
        <taxon>Bacteria</taxon>
        <taxon>Pseudomonadati</taxon>
        <taxon>Bacteroidota</taxon>
        <taxon>Bacteroidia</taxon>
        <taxon>Bacteroidales</taxon>
        <taxon>Odoribacteraceae</taxon>
        <taxon>Butyricimonas</taxon>
    </lineage>
</organism>